<name>A0A8E2DW22_9PEZI</name>
<evidence type="ECO:0000313" key="2">
    <source>
        <dbReference type="Proteomes" id="UP000250266"/>
    </source>
</evidence>
<dbReference type="AlphaFoldDB" id="A0A8E2DW22"/>
<evidence type="ECO:0000313" key="1">
    <source>
        <dbReference type="EMBL" id="OCK72654.1"/>
    </source>
</evidence>
<sequence length="51" mass="5939">MLEKLKAEIKEIEGQLDGYTPAPNNDSILPDINTPVRRKHKKLNLYYRKSV</sequence>
<dbReference type="Proteomes" id="UP000250266">
    <property type="component" value="Unassembled WGS sequence"/>
</dbReference>
<organism evidence="1 2">
    <name type="scientific">Lepidopterella palustris CBS 459.81</name>
    <dbReference type="NCBI Taxonomy" id="1314670"/>
    <lineage>
        <taxon>Eukaryota</taxon>
        <taxon>Fungi</taxon>
        <taxon>Dikarya</taxon>
        <taxon>Ascomycota</taxon>
        <taxon>Pezizomycotina</taxon>
        <taxon>Dothideomycetes</taxon>
        <taxon>Pleosporomycetidae</taxon>
        <taxon>Mytilinidiales</taxon>
        <taxon>Argynnaceae</taxon>
        <taxon>Lepidopterella</taxon>
    </lineage>
</organism>
<accession>A0A8E2DW22</accession>
<dbReference type="EMBL" id="KV747782">
    <property type="protein sequence ID" value="OCK72654.1"/>
    <property type="molecule type" value="Genomic_DNA"/>
</dbReference>
<protein>
    <submittedName>
        <fullName evidence="1">Uncharacterized protein</fullName>
    </submittedName>
</protein>
<reference evidence="1 2" key="1">
    <citation type="journal article" date="2016" name="Nat. Commun.">
        <title>Ectomycorrhizal ecology is imprinted in the genome of the dominant symbiotic fungus Cenococcum geophilum.</title>
        <authorList>
            <consortium name="DOE Joint Genome Institute"/>
            <person name="Peter M."/>
            <person name="Kohler A."/>
            <person name="Ohm R.A."/>
            <person name="Kuo A."/>
            <person name="Krutzmann J."/>
            <person name="Morin E."/>
            <person name="Arend M."/>
            <person name="Barry K.W."/>
            <person name="Binder M."/>
            <person name="Choi C."/>
            <person name="Clum A."/>
            <person name="Copeland A."/>
            <person name="Grisel N."/>
            <person name="Haridas S."/>
            <person name="Kipfer T."/>
            <person name="LaButti K."/>
            <person name="Lindquist E."/>
            <person name="Lipzen A."/>
            <person name="Maire R."/>
            <person name="Meier B."/>
            <person name="Mihaltcheva S."/>
            <person name="Molinier V."/>
            <person name="Murat C."/>
            <person name="Poggeler S."/>
            <person name="Quandt C.A."/>
            <person name="Sperisen C."/>
            <person name="Tritt A."/>
            <person name="Tisserant E."/>
            <person name="Crous P.W."/>
            <person name="Henrissat B."/>
            <person name="Nehls U."/>
            <person name="Egli S."/>
            <person name="Spatafora J.W."/>
            <person name="Grigoriev I.V."/>
            <person name="Martin F.M."/>
        </authorList>
    </citation>
    <scope>NUCLEOTIDE SEQUENCE [LARGE SCALE GENOMIC DNA]</scope>
    <source>
        <strain evidence="1 2">CBS 459.81</strain>
    </source>
</reference>
<gene>
    <name evidence="1" type="ORF">K432DRAFT_412369</name>
</gene>
<proteinExistence type="predicted"/>
<keyword evidence="2" id="KW-1185">Reference proteome</keyword>